<gene>
    <name evidence="2" type="ORF">OBBRIDRAFT_820125</name>
</gene>
<dbReference type="EMBL" id="KV722449">
    <property type="protein sequence ID" value="OCH88559.1"/>
    <property type="molecule type" value="Genomic_DNA"/>
</dbReference>
<dbReference type="GO" id="GO:0005525">
    <property type="term" value="F:GTP binding"/>
    <property type="evidence" value="ECO:0007669"/>
    <property type="project" value="InterPro"/>
</dbReference>
<protein>
    <recommendedName>
        <fullName evidence="1">G domain-containing protein</fullName>
    </recommendedName>
</protein>
<dbReference type="SUPFAM" id="SSF52540">
    <property type="entry name" value="P-loop containing nucleoside triphosphate hydrolases"/>
    <property type="match status" value="1"/>
</dbReference>
<organism evidence="2 3">
    <name type="scientific">Obba rivulosa</name>
    <dbReference type="NCBI Taxonomy" id="1052685"/>
    <lineage>
        <taxon>Eukaryota</taxon>
        <taxon>Fungi</taxon>
        <taxon>Dikarya</taxon>
        <taxon>Basidiomycota</taxon>
        <taxon>Agaricomycotina</taxon>
        <taxon>Agaricomycetes</taxon>
        <taxon>Polyporales</taxon>
        <taxon>Gelatoporiaceae</taxon>
        <taxon>Obba</taxon>
    </lineage>
</organism>
<reference evidence="2 3" key="1">
    <citation type="submission" date="2016-07" db="EMBL/GenBank/DDBJ databases">
        <title>Draft genome of the white-rot fungus Obba rivulosa 3A-2.</title>
        <authorList>
            <consortium name="DOE Joint Genome Institute"/>
            <person name="Miettinen O."/>
            <person name="Riley R."/>
            <person name="Acob R."/>
            <person name="Barry K."/>
            <person name="Cullen D."/>
            <person name="De Vries R."/>
            <person name="Hainaut M."/>
            <person name="Hatakka A."/>
            <person name="Henrissat B."/>
            <person name="Hilden K."/>
            <person name="Kuo R."/>
            <person name="Labutti K."/>
            <person name="Lipzen A."/>
            <person name="Makela M.R."/>
            <person name="Sandor L."/>
            <person name="Spatafora J.W."/>
            <person name="Grigoriev I.V."/>
            <person name="Hibbett D.S."/>
        </authorList>
    </citation>
    <scope>NUCLEOTIDE SEQUENCE [LARGE SCALE GENOMIC DNA]</scope>
    <source>
        <strain evidence="2 3">3A-2</strain>
    </source>
</reference>
<dbReference type="Pfam" id="PF01926">
    <property type="entry name" value="MMR_HSR1"/>
    <property type="match status" value="1"/>
</dbReference>
<dbReference type="OrthoDB" id="8954335at2759"/>
<dbReference type="Gene3D" id="3.40.50.300">
    <property type="entry name" value="P-loop containing nucleotide triphosphate hydrolases"/>
    <property type="match status" value="1"/>
</dbReference>
<proteinExistence type="predicted"/>
<feature type="domain" description="G" evidence="1">
    <location>
        <begin position="1"/>
        <end position="94"/>
    </location>
</feature>
<evidence type="ECO:0000313" key="3">
    <source>
        <dbReference type="Proteomes" id="UP000250043"/>
    </source>
</evidence>
<dbReference type="Proteomes" id="UP000250043">
    <property type="component" value="Unassembled WGS sequence"/>
</dbReference>
<evidence type="ECO:0000259" key="1">
    <source>
        <dbReference type="Pfam" id="PF01926"/>
    </source>
</evidence>
<keyword evidence="3" id="KW-1185">Reference proteome</keyword>
<evidence type="ECO:0000313" key="2">
    <source>
        <dbReference type="EMBL" id="OCH88559.1"/>
    </source>
</evidence>
<dbReference type="InterPro" id="IPR006073">
    <property type="entry name" value="GTP-bd"/>
</dbReference>
<dbReference type="InterPro" id="IPR027417">
    <property type="entry name" value="P-loop_NTPase"/>
</dbReference>
<dbReference type="CDD" id="cd00882">
    <property type="entry name" value="Ras_like_GTPase"/>
    <property type="match status" value="1"/>
</dbReference>
<name>A0A8E2AUZ6_9APHY</name>
<sequence>MGPTGSGKSKFINTVSGSHLKVGKGLESCTAEIELAALELDGQSIMLVDTPGFDDTTRSQADVLKEISSFLRQSYEEGQKVAGVLYVHRISDFRMSGIARENFRMFRKICGNGAMKNVVIATNMWGEVKEEVGAERERELWSKPLFFKDAVDNGARMFRYHDTKESGHDILRSLLGMPLQKLQIQQETIDEQKTLPQTEAGAALWDKLDKKKNDFDEQITEVRQELDAGRAARAAGFSHVPAREGGSGR</sequence>
<dbReference type="AlphaFoldDB" id="A0A8E2AUZ6"/>
<accession>A0A8E2AUZ6</accession>